<dbReference type="InterPro" id="IPR023198">
    <property type="entry name" value="PGP-like_dom2"/>
</dbReference>
<protein>
    <submittedName>
        <fullName evidence="1">HAD family hydrolase</fullName>
    </submittedName>
</protein>
<dbReference type="AlphaFoldDB" id="A0A4D7DQJ9"/>
<dbReference type="EMBL" id="CP072167">
    <property type="protein sequence ID" value="QYA05928.1"/>
    <property type="molecule type" value="Genomic_DNA"/>
</dbReference>
<dbReference type="Gene3D" id="3.40.50.1000">
    <property type="entry name" value="HAD superfamily/HAD-like"/>
    <property type="match status" value="1"/>
</dbReference>
<dbReference type="InterPro" id="IPR036412">
    <property type="entry name" value="HAD-like_sf"/>
</dbReference>
<dbReference type="GO" id="GO:0008967">
    <property type="term" value="F:phosphoglycolate phosphatase activity"/>
    <property type="evidence" value="ECO:0007669"/>
    <property type="project" value="TreeGrafter"/>
</dbReference>
<dbReference type="SUPFAM" id="SSF56784">
    <property type="entry name" value="HAD-like"/>
    <property type="match status" value="1"/>
</dbReference>
<dbReference type="InterPro" id="IPR006439">
    <property type="entry name" value="HAD-SF_hydro_IA"/>
</dbReference>
<dbReference type="KEGG" id="alf:CFBP5473_12315"/>
<accession>A0A4D7DQJ9</accession>
<dbReference type="RefSeq" id="WP_027673903.1">
    <property type="nucleotide sequence ID" value="NZ_CP039691.1"/>
</dbReference>
<dbReference type="InterPro" id="IPR050155">
    <property type="entry name" value="HAD-like_hydrolase_sf"/>
</dbReference>
<dbReference type="PANTHER" id="PTHR43434">
    <property type="entry name" value="PHOSPHOGLYCOLATE PHOSPHATASE"/>
    <property type="match status" value="1"/>
</dbReference>
<dbReference type="STRING" id="1367849.GCA_000518585_01027"/>
<evidence type="ECO:0000313" key="1">
    <source>
        <dbReference type="EMBL" id="QCI98608.1"/>
    </source>
</evidence>
<dbReference type="GO" id="GO:0006281">
    <property type="term" value="P:DNA repair"/>
    <property type="evidence" value="ECO:0007669"/>
    <property type="project" value="TreeGrafter"/>
</dbReference>
<proteinExistence type="predicted"/>
<dbReference type="Proteomes" id="UP000826513">
    <property type="component" value="Chromosome 1"/>
</dbReference>
<organism evidence="1 3">
    <name type="scientific">Agrobacterium larrymoorei</name>
    <dbReference type="NCBI Taxonomy" id="160699"/>
    <lineage>
        <taxon>Bacteria</taxon>
        <taxon>Pseudomonadati</taxon>
        <taxon>Pseudomonadota</taxon>
        <taxon>Alphaproteobacteria</taxon>
        <taxon>Hyphomicrobiales</taxon>
        <taxon>Rhizobiaceae</taxon>
        <taxon>Rhizobium/Agrobacterium group</taxon>
        <taxon>Agrobacterium</taxon>
    </lineage>
</organism>
<evidence type="ECO:0000313" key="3">
    <source>
        <dbReference type="Proteomes" id="UP000298545"/>
    </source>
</evidence>
<gene>
    <name evidence="1" type="ORF">CFBP5473_12315</name>
    <name evidence="2" type="ORF">J5285_07420</name>
</gene>
<name>A0A4D7DQJ9_9HYPH</name>
<dbReference type="EMBL" id="CP039691">
    <property type="protein sequence ID" value="QCI98608.1"/>
    <property type="molecule type" value="Genomic_DNA"/>
</dbReference>
<dbReference type="Pfam" id="PF00702">
    <property type="entry name" value="Hydrolase"/>
    <property type="match status" value="1"/>
</dbReference>
<dbReference type="CDD" id="cd01427">
    <property type="entry name" value="HAD_like"/>
    <property type="match status" value="1"/>
</dbReference>
<evidence type="ECO:0000313" key="2">
    <source>
        <dbReference type="EMBL" id="QYA05928.1"/>
    </source>
</evidence>
<dbReference type="OrthoDB" id="9797743at2"/>
<keyword evidence="4" id="KW-1185">Reference proteome</keyword>
<keyword evidence="1" id="KW-0378">Hydrolase</keyword>
<dbReference type="Proteomes" id="UP000298545">
    <property type="component" value="Chromosome circular"/>
</dbReference>
<evidence type="ECO:0000313" key="4">
    <source>
        <dbReference type="Proteomes" id="UP000826513"/>
    </source>
</evidence>
<reference evidence="1 3" key="1">
    <citation type="submission" date="2019-04" db="EMBL/GenBank/DDBJ databases">
        <title>Complete genome sequence of Agrobacterium larrymoorei CFBP5473.</title>
        <authorList>
            <person name="Haryono M."/>
            <person name="Chou L."/>
            <person name="Lin Y.-C."/>
            <person name="Lai E.-M."/>
            <person name="Kuo C.-H."/>
        </authorList>
    </citation>
    <scope>NUCLEOTIDE SEQUENCE [LARGE SCALE GENOMIC DNA]</scope>
    <source>
        <strain evidence="1 3">CFBP5473</strain>
    </source>
</reference>
<dbReference type="SFLD" id="SFLDS00003">
    <property type="entry name" value="Haloacid_Dehalogenase"/>
    <property type="match status" value="1"/>
</dbReference>
<reference evidence="2 4" key="2">
    <citation type="submission" date="2021-03" db="EMBL/GenBank/DDBJ databases">
        <title>Rapid diversification of plasmids in a genus of pathogenic and nitrogen fixing bacteria.</title>
        <authorList>
            <person name="Weisberg A.J."/>
            <person name="Miller M."/>
            <person name="Ream W."/>
            <person name="Grunwald N.J."/>
            <person name="Chang J.H."/>
        </authorList>
    </citation>
    <scope>NUCLEOTIDE SEQUENCE [LARGE SCALE GENOMIC DNA]</scope>
    <source>
        <strain evidence="2 4">AF3.44</strain>
    </source>
</reference>
<dbReference type="InterPro" id="IPR023214">
    <property type="entry name" value="HAD_sf"/>
</dbReference>
<dbReference type="Gene3D" id="1.10.150.240">
    <property type="entry name" value="Putative phosphatase, domain 2"/>
    <property type="match status" value="1"/>
</dbReference>
<sequence>MNSVATPRPASAIAAVLFDKDGTLLGYDASWGPVNRELAAIAAEGDPELADRLLLACGMDPVTGHVKPDSLLAAGNTAEIAAGLIAAGSRCELLWLTQRLDRLFTEAAGKSVAVTDLKAFFARLKGRDYKLGIASSDNEASIRETARRFGFEADLDFVAGYDSGHGTKPQPGMVLGFCKAIGLAPERVAVVGDNNHDLHMARSAGAGLRIAVLTGTGSRESLSTDSDYCFDDITGIETLLPQRATV</sequence>
<dbReference type="SFLD" id="SFLDG01129">
    <property type="entry name" value="C1.5:_HAD__Beta-PGM__Phosphata"/>
    <property type="match status" value="1"/>
</dbReference>
<dbReference type="NCBIfam" id="TIGR01549">
    <property type="entry name" value="HAD-SF-IA-v1"/>
    <property type="match status" value="1"/>
</dbReference>
<dbReference type="PANTHER" id="PTHR43434:SF22">
    <property type="entry name" value="PHOSPHOGLYCOLATE PHOSPHATASE"/>
    <property type="match status" value="1"/>
</dbReference>